<feature type="region of interest" description="Disordered" evidence="17">
    <location>
        <begin position="67"/>
        <end position="132"/>
    </location>
</feature>
<dbReference type="GO" id="GO:0031901">
    <property type="term" value="C:early endosome membrane"/>
    <property type="evidence" value="ECO:0007669"/>
    <property type="project" value="UniProtKB-SubCell"/>
</dbReference>
<keyword evidence="11" id="KW-0446">Lipid-binding</keyword>
<feature type="domain" description="PX" evidence="18">
    <location>
        <begin position="154"/>
        <end position="267"/>
    </location>
</feature>
<dbReference type="GO" id="GO:0045022">
    <property type="term" value="P:early endosome to late endosome transport"/>
    <property type="evidence" value="ECO:0007669"/>
    <property type="project" value="TreeGrafter"/>
</dbReference>
<evidence type="ECO:0000256" key="1">
    <source>
        <dbReference type="ARBA" id="ARBA00004146"/>
    </source>
</evidence>
<keyword evidence="19" id="KW-1185">Reference proteome</keyword>
<dbReference type="InterPro" id="IPR001683">
    <property type="entry name" value="PX_dom"/>
</dbReference>
<feature type="compositionally biased region" description="Polar residues" evidence="17">
    <location>
        <begin position="381"/>
        <end position="393"/>
    </location>
</feature>
<evidence type="ECO:0000256" key="6">
    <source>
        <dbReference type="ARBA" id="ARBA00022490"/>
    </source>
</evidence>
<keyword evidence="10 16" id="KW-0175">Coiled coil</keyword>
<dbReference type="GO" id="GO:0035091">
    <property type="term" value="F:phosphatidylinositol binding"/>
    <property type="evidence" value="ECO:0007669"/>
    <property type="project" value="InterPro"/>
</dbReference>
<evidence type="ECO:0000256" key="14">
    <source>
        <dbReference type="ARBA" id="ARBA00063452"/>
    </source>
</evidence>
<evidence type="ECO:0000256" key="13">
    <source>
        <dbReference type="ARBA" id="ARBA00023228"/>
    </source>
</evidence>
<dbReference type="Gene3D" id="3.30.1520.10">
    <property type="entry name" value="Phox-like domain"/>
    <property type="match status" value="1"/>
</dbReference>
<evidence type="ECO:0000256" key="2">
    <source>
        <dbReference type="ARBA" id="ARBA00004371"/>
    </source>
</evidence>
<dbReference type="Pfam" id="PF00787">
    <property type="entry name" value="PX"/>
    <property type="match status" value="1"/>
</dbReference>
<dbReference type="FunFam" id="3.30.1520.10:FF:000011">
    <property type="entry name" value="Putative sorting nexin-16"/>
    <property type="match status" value="1"/>
</dbReference>
<protein>
    <recommendedName>
        <fullName evidence="15">Sorting nexin-16</fullName>
    </recommendedName>
</protein>
<dbReference type="GO" id="GO:0008333">
    <property type="term" value="P:endosome to lysosome transport"/>
    <property type="evidence" value="ECO:0007669"/>
    <property type="project" value="TreeGrafter"/>
</dbReference>
<feature type="region of interest" description="Disordered" evidence="17">
    <location>
        <begin position="358"/>
        <end position="425"/>
    </location>
</feature>
<feature type="coiled-coil region" evidence="16">
    <location>
        <begin position="293"/>
        <end position="320"/>
    </location>
</feature>
<dbReference type="KEGG" id="aplc:110979997"/>
<dbReference type="GO" id="GO:0031902">
    <property type="term" value="C:late endosome membrane"/>
    <property type="evidence" value="ECO:0007669"/>
    <property type="project" value="UniProtKB-SubCell"/>
</dbReference>
<dbReference type="GO" id="GO:0006622">
    <property type="term" value="P:protein targeting to lysosome"/>
    <property type="evidence" value="ECO:0007669"/>
    <property type="project" value="TreeGrafter"/>
</dbReference>
<keyword evidence="5" id="KW-0813">Transport</keyword>
<evidence type="ECO:0000256" key="9">
    <source>
        <dbReference type="ARBA" id="ARBA00022927"/>
    </source>
</evidence>
<comment type="subcellular location">
    <subcellularLocation>
        <location evidence="4">Cytoplasm</location>
    </subcellularLocation>
    <subcellularLocation>
        <location evidence="1">Early endosome membrane</location>
    </subcellularLocation>
    <subcellularLocation>
        <location evidence="3">Late endosome membrane</location>
        <topology evidence="3">Peripheral membrane protein</topology>
        <orientation evidence="3">Cytoplasmic side</orientation>
    </subcellularLocation>
    <subcellularLocation>
        <location evidence="2">Lysosome</location>
    </subcellularLocation>
</comment>
<dbReference type="Proteomes" id="UP000694845">
    <property type="component" value="Unplaced"/>
</dbReference>
<keyword evidence="8" id="KW-0967">Endosome</keyword>
<evidence type="ECO:0000256" key="17">
    <source>
        <dbReference type="SAM" id="MobiDB-lite"/>
    </source>
</evidence>
<dbReference type="RefSeq" id="XP_022091927.1">
    <property type="nucleotide sequence ID" value="XM_022236235.1"/>
</dbReference>
<dbReference type="InterPro" id="IPR036871">
    <property type="entry name" value="PX_dom_sf"/>
</dbReference>
<organism evidence="19 20">
    <name type="scientific">Acanthaster planci</name>
    <name type="common">Crown-of-thorns starfish</name>
    <dbReference type="NCBI Taxonomy" id="133434"/>
    <lineage>
        <taxon>Eukaryota</taxon>
        <taxon>Metazoa</taxon>
        <taxon>Echinodermata</taxon>
        <taxon>Eleutherozoa</taxon>
        <taxon>Asterozoa</taxon>
        <taxon>Asteroidea</taxon>
        <taxon>Valvatacea</taxon>
        <taxon>Valvatida</taxon>
        <taxon>Acanthasteridae</taxon>
        <taxon>Acanthaster</taxon>
    </lineage>
</organism>
<evidence type="ECO:0000256" key="8">
    <source>
        <dbReference type="ARBA" id="ARBA00022753"/>
    </source>
</evidence>
<dbReference type="AlphaFoldDB" id="A0A8B7YH69"/>
<dbReference type="GO" id="GO:0005764">
    <property type="term" value="C:lysosome"/>
    <property type="evidence" value="ECO:0007669"/>
    <property type="project" value="UniProtKB-SubCell"/>
</dbReference>
<keyword evidence="12" id="KW-0472">Membrane</keyword>
<evidence type="ECO:0000256" key="3">
    <source>
        <dbReference type="ARBA" id="ARBA00004492"/>
    </source>
</evidence>
<keyword evidence="6" id="KW-0963">Cytoplasm</keyword>
<evidence type="ECO:0000256" key="5">
    <source>
        <dbReference type="ARBA" id="ARBA00022448"/>
    </source>
</evidence>
<comment type="subunit">
    <text evidence="14">Homooligomer. Interacts with EGFR.</text>
</comment>
<dbReference type="OMA" id="CTRMEDK"/>
<keyword evidence="9" id="KW-0653">Protein transport</keyword>
<sequence length="425" mass="46206">MKFTPILCLSCSHRPFSVCTRMEDKLNPHHIDSTSLTTEVAVDATTEACLASAALAALSMSLPSSMNDPEIQSPGVECRPDTSALMTSTPAGALMGRPRTLPGQLQATLGTGGNNSSSGGGSDSSSPRASGCRADSLSIGTCVSLAVEDPGGEETNLRAPIVGYEIMEQRAKFTVFKIHVQKSDQEHWLLFRRYTDFVRVNNKLREIFPIFRLALPPKRWFGSNFDLNFLEDRQLGLQAFIDNIISHKDIVLSGPVREFLCLDDPPGPHDNLEESRALCESLDETVYSLRLELAERDRQIAALNTKVEACEERIRHLLNSQLENGNDRSKAENSSSPVSADRLTIEVDLHSQAEADQSLSFPQTEAQHSSLHGPDAEVSGGSASANDTESEPSLTPHKGTSFKQGSITEDGEIRSHTESSVITVT</sequence>
<dbReference type="PROSITE" id="PS50195">
    <property type="entry name" value="PX"/>
    <property type="match status" value="1"/>
</dbReference>
<evidence type="ECO:0000256" key="12">
    <source>
        <dbReference type="ARBA" id="ARBA00023136"/>
    </source>
</evidence>
<gene>
    <name evidence="20" type="primary">LOC110979997</name>
</gene>
<dbReference type="GeneID" id="110979997"/>
<dbReference type="PANTHER" id="PTHR22999:SF23">
    <property type="entry name" value="SORTING NEXIN-16"/>
    <property type="match status" value="1"/>
</dbReference>
<keyword evidence="13" id="KW-0458">Lysosome</keyword>
<evidence type="ECO:0000256" key="10">
    <source>
        <dbReference type="ARBA" id="ARBA00023054"/>
    </source>
</evidence>
<evidence type="ECO:0000259" key="18">
    <source>
        <dbReference type="PROSITE" id="PS50195"/>
    </source>
</evidence>
<dbReference type="SMART" id="SM00312">
    <property type="entry name" value="PX"/>
    <property type="match status" value="1"/>
</dbReference>
<name>A0A8B7YH69_ACAPL</name>
<evidence type="ECO:0000256" key="15">
    <source>
        <dbReference type="ARBA" id="ARBA00071931"/>
    </source>
</evidence>
<evidence type="ECO:0000256" key="7">
    <source>
        <dbReference type="ARBA" id="ARBA00022553"/>
    </source>
</evidence>
<keyword evidence="7" id="KW-0597">Phosphoprotein</keyword>
<evidence type="ECO:0000313" key="20">
    <source>
        <dbReference type="RefSeq" id="XP_022091927.1"/>
    </source>
</evidence>
<accession>A0A8B7YH69</accession>
<feature type="compositionally biased region" description="Gly residues" evidence="17">
    <location>
        <begin position="110"/>
        <end position="122"/>
    </location>
</feature>
<evidence type="ECO:0000256" key="4">
    <source>
        <dbReference type="ARBA" id="ARBA00004496"/>
    </source>
</evidence>
<dbReference type="SUPFAM" id="SSF64268">
    <property type="entry name" value="PX domain"/>
    <property type="match status" value="1"/>
</dbReference>
<evidence type="ECO:0000313" key="19">
    <source>
        <dbReference type="Proteomes" id="UP000694845"/>
    </source>
</evidence>
<dbReference type="InterPro" id="IPR051837">
    <property type="entry name" value="SortingNexin/PXDomain-PKLike"/>
</dbReference>
<dbReference type="PANTHER" id="PTHR22999">
    <property type="entry name" value="PX SERINE/THREONINE KINASE PXK"/>
    <property type="match status" value="1"/>
</dbReference>
<evidence type="ECO:0000256" key="16">
    <source>
        <dbReference type="SAM" id="Coils"/>
    </source>
</evidence>
<reference evidence="20" key="1">
    <citation type="submission" date="2025-08" db="UniProtKB">
        <authorList>
            <consortium name="RefSeq"/>
        </authorList>
    </citation>
    <scope>IDENTIFICATION</scope>
</reference>
<evidence type="ECO:0000256" key="11">
    <source>
        <dbReference type="ARBA" id="ARBA00023121"/>
    </source>
</evidence>
<feature type="compositionally biased region" description="Polar residues" evidence="17">
    <location>
        <begin position="358"/>
        <end position="370"/>
    </location>
</feature>
<proteinExistence type="predicted"/>
<dbReference type="OrthoDB" id="76516at2759"/>